<keyword evidence="4" id="KW-0130">Cell adhesion</keyword>
<keyword evidence="5" id="KW-0472">Membrane</keyword>
<dbReference type="EMBL" id="CP111025">
    <property type="protein sequence ID" value="WAR26811.1"/>
    <property type="molecule type" value="Genomic_DNA"/>
</dbReference>
<evidence type="ECO:0000259" key="7">
    <source>
        <dbReference type="PROSITE" id="PS50022"/>
    </source>
</evidence>
<dbReference type="PANTHER" id="PTHR46806:SF5">
    <property type="entry name" value="F5_8 TYPE C DOMAIN-CONTAINING PROTEIN"/>
    <property type="match status" value="1"/>
</dbReference>
<evidence type="ECO:0000256" key="3">
    <source>
        <dbReference type="ARBA" id="ARBA00022525"/>
    </source>
</evidence>
<dbReference type="PANTHER" id="PTHR46806">
    <property type="entry name" value="F5/8 TYPE C DOMAIN-CONTAINING PROTEIN"/>
    <property type="match status" value="1"/>
</dbReference>
<evidence type="ECO:0000313" key="8">
    <source>
        <dbReference type="EMBL" id="WAR26811.1"/>
    </source>
</evidence>
<protein>
    <submittedName>
        <fullName evidence="8">NRP2-like protein</fullName>
    </submittedName>
</protein>
<accession>A0ABY7G1D2</accession>
<evidence type="ECO:0000313" key="9">
    <source>
        <dbReference type="Proteomes" id="UP001164746"/>
    </source>
</evidence>
<keyword evidence="3" id="KW-0964">Secreted</keyword>
<evidence type="ECO:0000256" key="6">
    <source>
        <dbReference type="ARBA" id="ARBA00023157"/>
    </source>
</evidence>
<sequence length="202" mass="22061">MTASSYLDPNTPSSGRLITGIGWKPSVRGEPFCGSEWLQVDFGSDTYVTGFKLQSSNDDAQDVVSSFTVKYSLNGYAWYDITEMDGVTPKKERFSARYIRVVSTDVRCTVGLRLEVLGVKSTTSAYDCSSVTSNTSPLPEQSYVVNTDTGTILVCGASEVEYLTSISFPYADYRGETDNEMYAVYGTDGDGFKLTGTLEGMQ</sequence>
<dbReference type="InterPro" id="IPR050633">
    <property type="entry name" value="Neuropilin_MCO_CoagFactor"/>
</dbReference>
<dbReference type="Proteomes" id="UP001164746">
    <property type="component" value="Chromosome 14"/>
</dbReference>
<gene>
    <name evidence="8" type="ORF">MAR_012515</name>
</gene>
<dbReference type="InterPro" id="IPR000421">
    <property type="entry name" value="FA58C"/>
</dbReference>
<keyword evidence="9" id="KW-1185">Reference proteome</keyword>
<organism evidence="8 9">
    <name type="scientific">Mya arenaria</name>
    <name type="common">Soft-shell clam</name>
    <dbReference type="NCBI Taxonomy" id="6604"/>
    <lineage>
        <taxon>Eukaryota</taxon>
        <taxon>Metazoa</taxon>
        <taxon>Spiralia</taxon>
        <taxon>Lophotrochozoa</taxon>
        <taxon>Mollusca</taxon>
        <taxon>Bivalvia</taxon>
        <taxon>Autobranchia</taxon>
        <taxon>Heteroconchia</taxon>
        <taxon>Euheterodonta</taxon>
        <taxon>Imparidentia</taxon>
        <taxon>Neoheterodontei</taxon>
        <taxon>Myida</taxon>
        <taxon>Myoidea</taxon>
        <taxon>Myidae</taxon>
        <taxon>Mya</taxon>
    </lineage>
</organism>
<dbReference type="Gene3D" id="2.60.120.260">
    <property type="entry name" value="Galactose-binding domain-like"/>
    <property type="match status" value="1"/>
</dbReference>
<proteinExistence type="predicted"/>
<evidence type="ECO:0000256" key="4">
    <source>
        <dbReference type="ARBA" id="ARBA00022889"/>
    </source>
</evidence>
<comment type="subcellular location">
    <subcellularLocation>
        <location evidence="1">Endomembrane system</location>
        <topology evidence="1">Peripheral membrane protein</topology>
    </subcellularLocation>
    <subcellularLocation>
        <location evidence="2">Secreted</location>
    </subcellularLocation>
</comment>
<dbReference type="SUPFAM" id="SSF49785">
    <property type="entry name" value="Galactose-binding domain-like"/>
    <property type="match status" value="1"/>
</dbReference>
<evidence type="ECO:0000256" key="1">
    <source>
        <dbReference type="ARBA" id="ARBA00004184"/>
    </source>
</evidence>
<evidence type="ECO:0000256" key="2">
    <source>
        <dbReference type="ARBA" id="ARBA00004613"/>
    </source>
</evidence>
<evidence type="ECO:0000256" key="5">
    <source>
        <dbReference type="ARBA" id="ARBA00023136"/>
    </source>
</evidence>
<keyword evidence="6" id="KW-1015">Disulfide bond</keyword>
<name>A0ABY7G1D2_MYAAR</name>
<dbReference type="Pfam" id="PF00754">
    <property type="entry name" value="F5_F8_type_C"/>
    <property type="match status" value="1"/>
</dbReference>
<dbReference type="InterPro" id="IPR008979">
    <property type="entry name" value="Galactose-bd-like_sf"/>
</dbReference>
<feature type="domain" description="F5/8 type C" evidence="7">
    <location>
        <begin position="1"/>
        <end position="119"/>
    </location>
</feature>
<reference evidence="8" key="1">
    <citation type="submission" date="2022-11" db="EMBL/GenBank/DDBJ databases">
        <title>Centuries of genome instability and evolution in soft-shell clam transmissible cancer (bioRxiv).</title>
        <authorList>
            <person name="Hart S.F.M."/>
            <person name="Yonemitsu M.A."/>
            <person name="Giersch R.M."/>
            <person name="Beal B.F."/>
            <person name="Arriagada G."/>
            <person name="Davis B.W."/>
            <person name="Ostrander E.A."/>
            <person name="Goff S.P."/>
            <person name="Metzger M.J."/>
        </authorList>
    </citation>
    <scope>NUCLEOTIDE SEQUENCE</scope>
    <source>
        <strain evidence="8">MELC-2E11</strain>
        <tissue evidence="8">Siphon/mantle</tissue>
    </source>
</reference>
<dbReference type="PROSITE" id="PS50022">
    <property type="entry name" value="FA58C_3"/>
    <property type="match status" value="1"/>
</dbReference>